<dbReference type="GO" id="GO:0030425">
    <property type="term" value="C:dendrite"/>
    <property type="evidence" value="ECO:0000318"/>
    <property type="project" value="GO_Central"/>
</dbReference>
<dbReference type="STRING" id="9544.ENSMMUP00000068605"/>
<reference evidence="3" key="1">
    <citation type="journal article" date="2007" name="Science">
        <title>Evolutionary and biomedical insights from the rhesus macaque genome.</title>
        <authorList>
            <person name="Gibbs R.A."/>
            <person name="Rogers J."/>
            <person name="Katze M.G."/>
            <person name="Bumgarner R."/>
            <person name="Weinstock G.M."/>
            <person name="Mardis E.R."/>
            <person name="Remington K.A."/>
            <person name="Strausberg R.L."/>
            <person name="Venter J.C."/>
            <person name="Wilson R.K."/>
            <person name="Batzer M.A."/>
            <person name="Bustamante C.D."/>
            <person name="Eichler E.E."/>
            <person name="Hahn M.W."/>
            <person name="Hardison R.C."/>
            <person name="Makova K.D."/>
            <person name="Miller W."/>
            <person name="Milosavljevic A."/>
            <person name="Palermo R.E."/>
            <person name="Siepel A."/>
            <person name="Sikela J.M."/>
            <person name="Attaway T."/>
            <person name="Bell S."/>
            <person name="Bernard K.E."/>
            <person name="Buhay C.J."/>
            <person name="Chandrabose M.N."/>
            <person name="Dao M."/>
            <person name="Davis C."/>
            <person name="Delehaunty K.D."/>
            <person name="Ding Y."/>
            <person name="Dinh H.H."/>
            <person name="Dugan-Rocha S."/>
            <person name="Fulton L.A."/>
            <person name="Gabisi R.A."/>
            <person name="Garner T.T."/>
            <person name="Godfrey J."/>
            <person name="Hawes A.C."/>
            <person name="Hernandez J."/>
            <person name="Hines S."/>
            <person name="Holder M."/>
            <person name="Hume J."/>
            <person name="Jhangiani S.N."/>
            <person name="Joshi V."/>
            <person name="Khan Z.M."/>
            <person name="Kirkness E.F."/>
            <person name="Cree A."/>
            <person name="Fowler R.G."/>
            <person name="Lee S."/>
            <person name="Lewis L.R."/>
            <person name="Li Z."/>
            <person name="Liu Y.-S."/>
            <person name="Moore S.M."/>
            <person name="Muzny D."/>
            <person name="Nazareth L.V."/>
            <person name="Ngo D.N."/>
            <person name="Okwuonu G.O."/>
            <person name="Pai G."/>
            <person name="Parker D."/>
            <person name="Paul H.A."/>
            <person name="Pfannkoch C."/>
            <person name="Pohl C.S."/>
            <person name="Rogers Y.-H.C."/>
            <person name="Ruiz S.J."/>
            <person name="Sabo A."/>
            <person name="Santibanez J."/>
            <person name="Schneider B.W."/>
            <person name="Smith S.M."/>
            <person name="Sodergren E."/>
            <person name="Svatek A.F."/>
            <person name="Utterback T.R."/>
            <person name="Vattathil S."/>
            <person name="Warren W."/>
            <person name="White C.S."/>
            <person name="Chinwalla A.T."/>
            <person name="Feng Y."/>
            <person name="Halpern A.L."/>
            <person name="Hillier L.W."/>
            <person name="Huang X."/>
            <person name="Minx P."/>
            <person name="Nelson J.O."/>
            <person name="Pepin K.H."/>
            <person name="Qin X."/>
            <person name="Sutton G.G."/>
            <person name="Venter E."/>
            <person name="Walenz B.P."/>
            <person name="Wallis J.W."/>
            <person name="Worley K.C."/>
            <person name="Yang S.-P."/>
            <person name="Jones S.M."/>
            <person name="Marra M.A."/>
            <person name="Rocchi M."/>
            <person name="Schein J.E."/>
            <person name="Baertsch R."/>
            <person name="Clarke L."/>
            <person name="Csuros M."/>
            <person name="Glasscock J."/>
            <person name="Harris R.A."/>
            <person name="Havlak P."/>
            <person name="Jackson A.R."/>
            <person name="Jiang H."/>
            <person name="Liu Y."/>
            <person name="Messina D.N."/>
            <person name="Shen Y."/>
            <person name="Song H.X.-Z."/>
            <person name="Wylie T."/>
            <person name="Zhang L."/>
            <person name="Birney E."/>
            <person name="Han K."/>
            <person name="Konkel M.K."/>
            <person name="Lee J."/>
            <person name="Smit A.F.A."/>
            <person name="Ullmer B."/>
            <person name="Wang H."/>
            <person name="Xing J."/>
            <person name="Burhans R."/>
            <person name="Cheng Z."/>
            <person name="Karro J.E."/>
            <person name="Ma J."/>
            <person name="Raney B."/>
            <person name="She X."/>
            <person name="Cox M.J."/>
            <person name="Demuth J.P."/>
            <person name="Dumas L.J."/>
            <person name="Han S.-G."/>
            <person name="Hopkins J."/>
            <person name="Karimpour-Fard A."/>
            <person name="Kim Y.H."/>
            <person name="Pollack J.R."/>
            <person name="Vinar T."/>
            <person name="Addo-Quaye C."/>
            <person name="Degenhardt J."/>
            <person name="Denby A."/>
            <person name="Hubisz M.J."/>
            <person name="Indap A."/>
            <person name="Kosiol C."/>
            <person name="Lahn B.T."/>
            <person name="Lawson H.A."/>
            <person name="Marklein A."/>
            <person name="Nielsen R."/>
            <person name="Vallender E.J."/>
            <person name="Clark A.G."/>
            <person name="Ferguson B."/>
            <person name="Hernandez R.D."/>
            <person name="Hirani K."/>
            <person name="Kehrer-Sawatzki H."/>
            <person name="Kolb J."/>
            <person name="Patil S."/>
            <person name="Pu L.-L."/>
            <person name="Ren Y."/>
            <person name="Smith D.G."/>
            <person name="Wheeler D.A."/>
            <person name="Schenck I."/>
            <person name="Ball E.V."/>
            <person name="Chen R."/>
            <person name="Cooper D.N."/>
            <person name="Giardine B."/>
            <person name="Hsu F."/>
            <person name="Kent W.J."/>
            <person name="Lesk A."/>
            <person name="Nelson D.L."/>
            <person name="O'brien W.E."/>
            <person name="Pruefer K."/>
            <person name="Stenson P.D."/>
            <person name="Wallace J.C."/>
            <person name="Ke H."/>
            <person name="Liu X.-M."/>
            <person name="Wang P."/>
            <person name="Xiang A.P."/>
            <person name="Yang F."/>
            <person name="Barber G.P."/>
            <person name="Haussler D."/>
            <person name="Karolchik D."/>
            <person name="Kern A.D."/>
            <person name="Kuhn R.M."/>
            <person name="Smith K.E."/>
            <person name="Zwieg A.S."/>
        </authorList>
    </citation>
    <scope>NUCLEOTIDE SEQUENCE [LARGE SCALE GENOMIC DNA]</scope>
    <source>
        <strain evidence="3">17573</strain>
    </source>
</reference>
<reference evidence="2" key="4">
    <citation type="submission" date="2025-09" db="UniProtKB">
        <authorList>
            <consortium name="Ensembl"/>
        </authorList>
    </citation>
    <scope>IDENTIFICATION</scope>
    <source>
        <strain evidence="2">17573</strain>
    </source>
</reference>
<dbReference type="GO" id="GO:0045202">
    <property type="term" value="C:synapse"/>
    <property type="evidence" value="ECO:0000318"/>
    <property type="project" value="GO_Central"/>
</dbReference>
<dbReference type="Ensembl" id="ENSMMUT00000092425.1">
    <property type="protein sequence ID" value="ENSMMUP00000068605.1"/>
    <property type="gene ID" value="ENSMMUG00000060677.1"/>
</dbReference>
<dbReference type="Bgee" id="ENSMMUG00000060677">
    <property type="expression patterns" value="Expressed in prefrontal cortex and 1 other cell type or tissue"/>
</dbReference>
<reference evidence="2" key="3">
    <citation type="submission" date="2025-08" db="UniProtKB">
        <authorList>
            <consortium name="Ensembl"/>
        </authorList>
    </citation>
    <scope>IDENTIFICATION</scope>
    <source>
        <strain evidence="2">17573</strain>
    </source>
</reference>
<keyword evidence="1" id="KW-0812">Transmembrane</keyword>
<protein>
    <submittedName>
        <fullName evidence="2">Uncharacterized protein</fullName>
    </submittedName>
</protein>
<feature type="transmembrane region" description="Helical" evidence="1">
    <location>
        <begin position="88"/>
        <end position="105"/>
    </location>
</feature>
<proteinExistence type="predicted"/>
<keyword evidence="3" id="KW-1185">Reference proteome</keyword>
<dbReference type="GO" id="GO:0005102">
    <property type="term" value="F:signaling receptor binding"/>
    <property type="evidence" value="ECO:0000318"/>
    <property type="project" value="GO_Central"/>
</dbReference>
<accession>A0A5F7ZVD9</accession>
<evidence type="ECO:0000313" key="3">
    <source>
        <dbReference type="Proteomes" id="UP000006718"/>
    </source>
</evidence>
<dbReference type="InParanoid" id="A0A5F7ZVD9"/>
<evidence type="ECO:0000256" key="1">
    <source>
        <dbReference type="SAM" id="Phobius"/>
    </source>
</evidence>
<dbReference type="VEuPathDB" id="HostDB:ENSMMUG00000060677"/>
<dbReference type="Proteomes" id="UP000006718">
    <property type="component" value="Chromosome 1"/>
</dbReference>
<reference evidence="2" key="2">
    <citation type="submission" date="2019-01" db="EMBL/GenBank/DDBJ databases">
        <authorList>
            <person name="Graves T."/>
            <person name="Eichler E.E."/>
            <person name="Wilson R.K."/>
        </authorList>
    </citation>
    <scope>NUCLEOTIDE SEQUENCE [LARGE SCALE GENOMIC DNA]</scope>
    <source>
        <strain evidence="2">17573</strain>
    </source>
</reference>
<dbReference type="AlphaFoldDB" id="A0A5F7ZVD9"/>
<evidence type="ECO:0000313" key="2">
    <source>
        <dbReference type="Ensembl" id="ENSMMUP00000068605.1"/>
    </source>
</evidence>
<dbReference type="SMR" id="A0A5F7ZVD9"/>
<dbReference type="GO" id="GO:0035249">
    <property type="term" value="P:synaptic transmission, glutamatergic"/>
    <property type="evidence" value="ECO:0000318"/>
    <property type="project" value="GO_Central"/>
</dbReference>
<name>A0A5F7ZVD9_MACMU</name>
<sequence length="107" mass="12688">LRNLERQSFLLQPIKLPAYSVGCLFTLMFICAEPWLTLSLSVPSIRMHKWRFKHCGSDQPDVCYDPYIVWNSKEISICRLNNWCKKNFYLIITFNKLYGLIYALYAN</sequence>
<organism evidence="2 3">
    <name type="scientific">Macaca mulatta</name>
    <name type="common">Rhesus macaque</name>
    <dbReference type="NCBI Taxonomy" id="9544"/>
    <lineage>
        <taxon>Eukaryota</taxon>
        <taxon>Metazoa</taxon>
        <taxon>Chordata</taxon>
        <taxon>Craniata</taxon>
        <taxon>Vertebrata</taxon>
        <taxon>Euteleostomi</taxon>
        <taxon>Mammalia</taxon>
        <taxon>Eutheria</taxon>
        <taxon>Euarchontoglires</taxon>
        <taxon>Primates</taxon>
        <taxon>Haplorrhini</taxon>
        <taxon>Catarrhini</taxon>
        <taxon>Cercopithecidae</taxon>
        <taxon>Cercopithecinae</taxon>
        <taxon>Macaca</taxon>
    </lineage>
</organism>
<feature type="transmembrane region" description="Helical" evidence="1">
    <location>
        <begin position="18"/>
        <end position="42"/>
    </location>
</feature>
<keyword evidence="1" id="KW-0472">Membrane</keyword>
<keyword evidence="1" id="KW-1133">Transmembrane helix</keyword>
<dbReference type="OMA" id="YIKSPIG"/>